<protein>
    <recommendedName>
        <fullName evidence="5">HTH lysR-type domain-containing protein</fullName>
    </recommendedName>
</protein>
<evidence type="ECO:0000256" key="2">
    <source>
        <dbReference type="ARBA" id="ARBA00023015"/>
    </source>
</evidence>
<dbReference type="GO" id="GO:0006351">
    <property type="term" value="P:DNA-templated transcription"/>
    <property type="evidence" value="ECO:0007669"/>
    <property type="project" value="TreeGrafter"/>
</dbReference>
<sequence>MPAMIEDIGAIRAFVHAADLRRFKAAGQQMGLSPSAIGKAIQRLEGQLRVRLFHRSTRAVVLTAAGSLFLTRCRRILIELELAQAELAQATAAPQGRLRVRLPVANTLFAPLMADFMAAHPGSTSTSTTASSR</sequence>
<feature type="domain" description="HTH lysR-type" evidence="5">
    <location>
        <begin position="6"/>
        <end position="63"/>
    </location>
</feature>
<dbReference type="RefSeq" id="WP_128419194.1">
    <property type="nucleotide sequence ID" value="NZ_CP049017.1"/>
</dbReference>
<keyword evidence="2" id="KW-0805">Transcription regulation</keyword>
<dbReference type="Gene3D" id="1.10.10.10">
    <property type="entry name" value="Winged helix-like DNA-binding domain superfamily/Winged helix DNA-binding domain"/>
    <property type="match status" value="1"/>
</dbReference>
<proteinExistence type="inferred from homology"/>
<dbReference type="Proteomes" id="UP000239898">
    <property type="component" value="Unassembled WGS sequence"/>
</dbReference>
<evidence type="ECO:0000313" key="6">
    <source>
        <dbReference type="EMBL" id="PPT92459.1"/>
    </source>
</evidence>
<keyword evidence="7" id="KW-1185">Reference proteome</keyword>
<comment type="similarity">
    <text evidence="1">Belongs to the LysR transcriptional regulatory family.</text>
</comment>
<evidence type="ECO:0000256" key="1">
    <source>
        <dbReference type="ARBA" id="ARBA00009437"/>
    </source>
</evidence>
<keyword evidence="3" id="KW-0238">DNA-binding</keyword>
<dbReference type="InterPro" id="IPR036388">
    <property type="entry name" value="WH-like_DNA-bd_sf"/>
</dbReference>
<name>A0A2S6ZJV3_9XANT</name>
<dbReference type="InterPro" id="IPR036390">
    <property type="entry name" value="WH_DNA-bd_sf"/>
</dbReference>
<evidence type="ECO:0000313" key="7">
    <source>
        <dbReference type="Proteomes" id="UP000239898"/>
    </source>
</evidence>
<dbReference type="InterPro" id="IPR000847">
    <property type="entry name" value="LysR_HTH_N"/>
</dbReference>
<dbReference type="OrthoDB" id="9810065at2"/>
<dbReference type="SUPFAM" id="SSF46785">
    <property type="entry name" value="Winged helix' DNA-binding domain"/>
    <property type="match status" value="1"/>
</dbReference>
<keyword evidence="4" id="KW-0804">Transcription</keyword>
<evidence type="ECO:0000256" key="3">
    <source>
        <dbReference type="ARBA" id="ARBA00023125"/>
    </source>
</evidence>
<gene>
    <name evidence="6" type="ORF">XthCFBP4691_03745</name>
</gene>
<dbReference type="PROSITE" id="PS50931">
    <property type="entry name" value="HTH_LYSR"/>
    <property type="match status" value="1"/>
</dbReference>
<reference evidence="6 7" key="1">
    <citation type="submission" date="2016-08" db="EMBL/GenBank/DDBJ databases">
        <title>Evolution of the type three secretion system and type three effector repertoires in Xanthomonas.</title>
        <authorList>
            <person name="Merda D."/>
            <person name="Briand M."/>
            <person name="Bosis E."/>
            <person name="Rousseau C."/>
            <person name="Portier P."/>
            <person name="Jacques M.-A."/>
            <person name="Fischer-Le Saux M."/>
        </authorList>
    </citation>
    <scope>NUCLEOTIDE SEQUENCE [LARGE SCALE GENOMIC DNA]</scope>
    <source>
        <strain evidence="6 7">CFBP 4691</strain>
    </source>
</reference>
<dbReference type="InterPro" id="IPR058163">
    <property type="entry name" value="LysR-type_TF_proteobact-type"/>
</dbReference>
<dbReference type="EMBL" id="MIGX01000009">
    <property type="protein sequence ID" value="PPT92459.1"/>
    <property type="molecule type" value="Genomic_DNA"/>
</dbReference>
<dbReference type="GO" id="GO:0043565">
    <property type="term" value="F:sequence-specific DNA binding"/>
    <property type="evidence" value="ECO:0007669"/>
    <property type="project" value="TreeGrafter"/>
</dbReference>
<dbReference type="GO" id="GO:0003700">
    <property type="term" value="F:DNA-binding transcription factor activity"/>
    <property type="evidence" value="ECO:0007669"/>
    <property type="project" value="InterPro"/>
</dbReference>
<dbReference type="AlphaFoldDB" id="A0A2S6ZJV3"/>
<organism evidence="6 7">
    <name type="scientific">Xanthomonas theicola</name>
    <dbReference type="NCBI Taxonomy" id="56464"/>
    <lineage>
        <taxon>Bacteria</taxon>
        <taxon>Pseudomonadati</taxon>
        <taxon>Pseudomonadota</taxon>
        <taxon>Gammaproteobacteria</taxon>
        <taxon>Lysobacterales</taxon>
        <taxon>Lysobacteraceae</taxon>
        <taxon>Xanthomonas</taxon>
    </lineage>
</organism>
<evidence type="ECO:0000256" key="4">
    <source>
        <dbReference type="ARBA" id="ARBA00023163"/>
    </source>
</evidence>
<dbReference type="PANTHER" id="PTHR30537">
    <property type="entry name" value="HTH-TYPE TRANSCRIPTIONAL REGULATOR"/>
    <property type="match status" value="1"/>
</dbReference>
<accession>A0A2S6ZJV3</accession>
<evidence type="ECO:0000259" key="5">
    <source>
        <dbReference type="PROSITE" id="PS50931"/>
    </source>
</evidence>
<dbReference type="FunFam" id="1.10.10.10:FF:000001">
    <property type="entry name" value="LysR family transcriptional regulator"/>
    <property type="match status" value="1"/>
</dbReference>
<dbReference type="PANTHER" id="PTHR30537:SF72">
    <property type="entry name" value="LYSR FAMILY TRANSCRIPTIONAL REGULATOR"/>
    <property type="match status" value="1"/>
</dbReference>
<comment type="caution">
    <text evidence="6">The sequence shown here is derived from an EMBL/GenBank/DDBJ whole genome shotgun (WGS) entry which is preliminary data.</text>
</comment>
<dbReference type="Pfam" id="PF00126">
    <property type="entry name" value="HTH_1"/>
    <property type="match status" value="1"/>
</dbReference>